<organism evidence="2 3">
    <name type="scientific">Tenggerimyces flavus</name>
    <dbReference type="NCBI Taxonomy" id="1708749"/>
    <lineage>
        <taxon>Bacteria</taxon>
        <taxon>Bacillati</taxon>
        <taxon>Actinomycetota</taxon>
        <taxon>Actinomycetes</taxon>
        <taxon>Propionibacteriales</taxon>
        <taxon>Nocardioidaceae</taxon>
        <taxon>Tenggerimyces</taxon>
    </lineage>
</organism>
<keyword evidence="2" id="KW-0808">Transferase</keyword>
<keyword evidence="3" id="KW-1185">Reference proteome</keyword>
<evidence type="ECO:0000259" key="1">
    <source>
        <dbReference type="PROSITE" id="PS51186"/>
    </source>
</evidence>
<name>A0ABV7YN70_9ACTN</name>
<evidence type="ECO:0000313" key="3">
    <source>
        <dbReference type="Proteomes" id="UP001595699"/>
    </source>
</evidence>
<dbReference type="CDD" id="cd04301">
    <property type="entry name" value="NAT_SF"/>
    <property type="match status" value="1"/>
</dbReference>
<comment type="caution">
    <text evidence="2">The sequence shown here is derived from an EMBL/GenBank/DDBJ whole genome shotgun (WGS) entry which is preliminary data.</text>
</comment>
<dbReference type="EC" id="2.3.-.-" evidence="2"/>
<feature type="domain" description="N-acetyltransferase" evidence="1">
    <location>
        <begin position="1"/>
        <end position="159"/>
    </location>
</feature>
<dbReference type="RefSeq" id="WP_205120460.1">
    <property type="nucleotide sequence ID" value="NZ_JAFBCM010000001.1"/>
</dbReference>
<evidence type="ECO:0000313" key="2">
    <source>
        <dbReference type="EMBL" id="MFC3766146.1"/>
    </source>
</evidence>
<dbReference type="GO" id="GO:0016746">
    <property type="term" value="F:acyltransferase activity"/>
    <property type="evidence" value="ECO:0007669"/>
    <property type="project" value="UniProtKB-KW"/>
</dbReference>
<reference evidence="3" key="1">
    <citation type="journal article" date="2019" name="Int. J. Syst. Evol. Microbiol.">
        <title>The Global Catalogue of Microorganisms (GCM) 10K type strain sequencing project: providing services to taxonomists for standard genome sequencing and annotation.</title>
        <authorList>
            <consortium name="The Broad Institute Genomics Platform"/>
            <consortium name="The Broad Institute Genome Sequencing Center for Infectious Disease"/>
            <person name="Wu L."/>
            <person name="Ma J."/>
        </authorList>
    </citation>
    <scope>NUCLEOTIDE SEQUENCE [LARGE SCALE GENOMIC DNA]</scope>
    <source>
        <strain evidence="3">CGMCC 4.7241</strain>
    </source>
</reference>
<dbReference type="Gene3D" id="3.40.630.30">
    <property type="match status" value="1"/>
</dbReference>
<dbReference type="PROSITE" id="PS51186">
    <property type="entry name" value="GNAT"/>
    <property type="match status" value="1"/>
</dbReference>
<protein>
    <submittedName>
        <fullName evidence="2">GNAT family N-acetyltransferase</fullName>
        <ecNumber evidence="2">2.3.-.-</ecNumber>
    </submittedName>
</protein>
<dbReference type="InterPro" id="IPR016181">
    <property type="entry name" value="Acyl_CoA_acyltransferase"/>
</dbReference>
<sequence>MLIRPLRESDLPDVLDVVYRSMSVVRARIAIAAGTAPPDPDAAPPAGWPERWSAQILHLLGTDPGGAWVAEDGDVFGVGLALVRDKLWGLSAYFVRPDRQGTGAGAALMEPLLEYSRGCLRGIIVSTEDPRAARRYRLAGFTLHPTMRSSGVVRREVLPVVDGVRLGGIGDRDLCDSSDRRTRGAAHGPDHDFLSERYQLLVCDTLTGSGYCYVDKDGSPIQLAASTKKVAQRLLWSALALSPPGATVHVNHLTAAQEWAVDVVLAAGLSVRTEGYLALRHMRPPEPYIPSPAFL</sequence>
<dbReference type="EMBL" id="JBHRZH010000049">
    <property type="protein sequence ID" value="MFC3766146.1"/>
    <property type="molecule type" value="Genomic_DNA"/>
</dbReference>
<dbReference type="InterPro" id="IPR000182">
    <property type="entry name" value="GNAT_dom"/>
</dbReference>
<dbReference type="Proteomes" id="UP001595699">
    <property type="component" value="Unassembled WGS sequence"/>
</dbReference>
<dbReference type="SUPFAM" id="SSF55729">
    <property type="entry name" value="Acyl-CoA N-acyltransferases (Nat)"/>
    <property type="match status" value="1"/>
</dbReference>
<keyword evidence="2" id="KW-0012">Acyltransferase</keyword>
<dbReference type="Pfam" id="PF00583">
    <property type="entry name" value="Acetyltransf_1"/>
    <property type="match status" value="1"/>
</dbReference>
<accession>A0ABV7YN70</accession>
<gene>
    <name evidence="2" type="ORF">ACFOUW_35320</name>
</gene>
<proteinExistence type="predicted"/>